<dbReference type="Proteomes" id="UP001469365">
    <property type="component" value="Unassembled WGS sequence"/>
</dbReference>
<dbReference type="Pfam" id="PF11518">
    <property type="entry name" value="DUF3221"/>
    <property type="match status" value="1"/>
</dbReference>
<comment type="caution">
    <text evidence="1">The sequence shown here is derived from an EMBL/GenBank/DDBJ whole genome shotgun (WGS) entry which is preliminary data.</text>
</comment>
<organism evidence="1 2">
    <name type="scientific">Paenibacillus filicis</name>
    <dbReference type="NCBI Taxonomy" id="669464"/>
    <lineage>
        <taxon>Bacteria</taxon>
        <taxon>Bacillati</taxon>
        <taxon>Bacillota</taxon>
        <taxon>Bacilli</taxon>
        <taxon>Bacillales</taxon>
        <taxon>Paenibacillaceae</taxon>
        <taxon>Paenibacillus</taxon>
    </lineage>
</organism>
<gene>
    <name evidence="1" type="ORF">WMW72_35380</name>
</gene>
<protein>
    <submittedName>
        <fullName evidence="1">DUF3221 domain-containing protein</fullName>
    </submittedName>
</protein>
<dbReference type="InterPro" id="IPR021598">
    <property type="entry name" value="DUF3221"/>
</dbReference>
<name>A0ABU9DWC9_9BACL</name>
<accession>A0ABU9DWC9</accession>
<dbReference type="RefSeq" id="WP_341420292.1">
    <property type="nucleotide sequence ID" value="NZ_JBBPCC010000048.1"/>
</dbReference>
<evidence type="ECO:0000313" key="1">
    <source>
        <dbReference type="EMBL" id="MEK8133159.1"/>
    </source>
</evidence>
<keyword evidence="2" id="KW-1185">Reference proteome</keyword>
<reference evidence="1 2" key="1">
    <citation type="submission" date="2024-04" db="EMBL/GenBank/DDBJ databases">
        <title>draft genome sequnece of Paenibacillus filicis.</title>
        <authorList>
            <person name="Kim D.-U."/>
        </authorList>
    </citation>
    <scope>NUCLEOTIDE SEQUENCE [LARGE SCALE GENOMIC DNA]</scope>
    <source>
        <strain evidence="1 2">KACC14197</strain>
    </source>
</reference>
<proteinExistence type="predicted"/>
<evidence type="ECO:0000313" key="2">
    <source>
        <dbReference type="Proteomes" id="UP001469365"/>
    </source>
</evidence>
<dbReference type="EMBL" id="JBBPCC010000048">
    <property type="protein sequence ID" value="MEK8133159.1"/>
    <property type="molecule type" value="Genomic_DNA"/>
</dbReference>
<sequence>MKKGLLILFFLLTVMVFVGCSSSRNSDDSWDYNEGFVVSKEDGRILVVRKKPSDFKAPLSDILQNAKPNAMWISVEQVDYDAVAVGDHVSIKIPNGGIINRSYPAQTTADVELLR</sequence>
<dbReference type="PROSITE" id="PS51257">
    <property type="entry name" value="PROKAR_LIPOPROTEIN"/>
    <property type="match status" value="1"/>
</dbReference>